<gene>
    <name evidence="2" type="ORF">PLXY2_LOCUS9423</name>
</gene>
<name>A0A8S4FLE1_PLUXY</name>
<protein>
    <submittedName>
        <fullName evidence="2">(diamondback moth) hypothetical protein</fullName>
    </submittedName>
</protein>
<accession>A0A8S4FLE1</accession>
<proteinExistence type="predicted"/>
<organism evidence="2 3">
    <name type="scientific">Plutella xylostella</name>
    <name type="common">Diamondback moth</name>
    <name type="synonym">Plutella maculipennis</name>
    <dbReference type="NCBI Taxonomy" id="51655"/>
    <lineage>
        <taxon>Eukaryota</taxon>
        <taxon>Metazoa</taxon>
        <taxon>Ecdysozoa</taxon>
        <taxon>Arthropoda</taxon>
        <taxon>Hexapoda</taxon>
        <taxon>Insecta</taxon>
        <taxon>Pterygota</taxon>
        <taxon>Neoptera</taxon>
        <taxon>Endopterygota</taxon>
        <taxon>Lepidoptera</taxon>
        <taxon>Glossata</taxon>
        <taxon>Ditrysia</taxon>
        <taxon>Yponomeutoidea</taxon>
        <taxon>Plutellidae</taxon>
        <taxon>Plutella</taxon>
    </lineage>
</organism>
<keyword evidence="3" id="KW-1185">Reference proteome</keyword>
<reference evidence="2" key="1">
    <citation type="submission" date="2020-11" db="EMBL/GenBank/DDBJ databases">
        <authorList>
            <person name="Whiteford S."/>
        </authorList>
    </citation>
    <scope>NUCLEOTIDE SEQUENCE</scope>
</reference>
<dbReference type="FunFam" id="3.10.490.20:FF:000008">
    <property type="entry name" value="dynein heavy chain 2, axonemal"/>
    <property type="match status" value="1"/>
</dbReference>
<feature type="domain" description="Dynein heavy chain C-terminal" evidence="1">
    <location>
        <begin position="97"/>
        <end position="392"/>
    </location>
</feature>
<dbReference type="InterPro" id="IPR043160">
    <property type="entry name" value="Dynein_C_barrel"/>
</dbReference>
<dbReference type="Gene3D" id="1.20.1270.280">
    <property type="match status" value="1"/>
</dbReference>
<evidence type="ECO:0000313" key="3">
    <source>
        <dbReference type="Proteomes" id="UP000653454"/>
    </source>
</evidence>
<dbReference type="InterPro" id="IPR041228">
    <property type="entry name" value="Dynein_C"/>
</dbReference>
<dbReference type="InterPro" id="IPR026983">
    <property type="entry name" value="DHC"/>
</dbReference>
<dbReference type="PANTHER" id="PTHR22878">
    <property type="entry name" value="DYNEIN HEAVY CHAIN 6, AXONEMAL-LIKE-RELATED"/>
    <property type="match status" value="1"/>
</dbReference>
<dbReference type="Pfam" id="PF18199">
    <property type="entry name" value="Dynein_C"/>
    <property type="match status" value="1"/>
</dbReference>
<comment type="caution">
    <text evidence="2">The sequence shown here is derived from an EMBL/GenBank/DDBJ whole genome shotgun (WGS) entry which is preliminary data.</text>
</comment>
<evidence type="ECO:0000313" key="2">
    <source>
        <dbReference type="EMBL" id="CAG9129061.1"/>
    </source>
</evidence>
<dbReference type="AlphaFoldDB" id="A0A8S4FLE1"/>
<sequence>MIIDSLIGLSSVPAYHIPRDGSLDSYRDFLELLPASERAECVGQHASADVAALAQSRVSVPCLDCYRDFLELLPASERAECVGQHASADVAALAQDAVLMCQTLFDLTSTGGGGAGGGEDQKVDELAAEMLLKLPPMIDLETTERLMGAEIVMPMCVSLLQEITYFNNLLEEIVAGLTELRRALAGLVVLSEKLEVTYDCLFSNRVPVFWMKQPDRLSTKPLGAWARELSLRGAHLTAWAAAPRAPPVLCWLPSLAVPTGFLTAVMQTTARAESWPIDTLCWEFTVMTQEENAFVRPPRDGGVYVRGLYLEGASWHVREARLAPPRPMQLVCPLQPLHFKPVRATGKRGKNRYICPCYYNPQRMGAFVVAIDLASGPEPPDVWVKRGTAILCTLAT</sequence>
<dbReference type="PANTHER" id="PTHR22878:SF68">
    <property type="entry name" value="DYNEIN HEAVY CHAIN 6, AXONEMAL-LIKE"/>
    <property type="match status" value="1"/>
</dbReference>
<dbReference type="GO" id="GO:0045505">
    <property type="term" value="F:dynein intermediate chain binding"/>
    <property type="evidence" value="ECO:0007669"/>
    <property type="project" value="InterPro"/>
</dbReference>
<dbReference type="GO" id="GO:0051959">
    <property type="term" value="F:dynein light intermediate chain binding"/>
    <property type="evidence" value="ECO:0007669"/>
    <property type="project" value="InterPro"/>
</dbReference>
<dbReference type="GO" id="GO:0030286">
    <property type="term" value="C:dynein complex"/>
    <property type="evidence" value="ECO:0007669"/>
    <property type="project" value="InterPro"/>
</dbReference>
<evidence type="ECO:0000259" key="1">
    <source>
        <dbReference type="Pfam" id="PF18199"/>
    </source>
</evidence>
<dbReference type="EMBL" id="CAJHNJ030000037">
    <property type="protein sequence ID" value="CAG9129061.1"/>
    <property type="molecule type" value="Genomic_DNA"/>
</dbReference>
<dbReference type="Gene3D" id="3.10.490.20">
    <property type="match status" value="1"/>
</dbReference>
<dbReference type="Proteomes" id="UP000653454">
    <property type="component" value="Unassembled WGS sequence"/>
</dbReference>
<dbReference type="GO" id="GO:0007018">
    <property type="term" value="P:microtubule-based movement"/>
    <property type="evidence" value="ECO:0007669"/>
    <property type="project" value="InterPro"/>
</dbReference>